<accession>A0A8T9JDB3</accession>
<evidence type="ECO:0000313" key="2">
    <source>
        <dbReference type="EMBL" id="UOK09669.1"/>
    </source>
</evidence>
<reference evidence="2" key="1">
    <citation type="submission" date="2022-01" db="EMBL/GenBank/DDBJ databases">
        <title>Complete mitochondrial genome and phylogenetic analysis of Pyemotes zhonghuajia Yu,Zhang &amp; He (Prostigmata : Pyemotidae).</title>
        <authorList>
            <person name="Song Y.-F."/>
            <person name="Liu J.-F."/>
            <person name="Ye S."/>
        </authorList>
    </citation>
    <scope>NUCLEOTIDE SEQUENCE</scope>
</reference>
<gene>
    <name evidence="2" type="primary">nad4l</name>
</gene>
<sequence>MFFYYIILMWLFKIFFIWKNFYFLLLCFEGLMMTYFMCLVSVISFGEGGMEILILFLSFLVIESSVGLMLMIKGIFWYGEDLFFMNFSY</sequence>
<geneLocation type="mitochondrion" evidence="2"/>
<dbReference type="Gene3D" id="1.10.287.3510">
    <property type="match status" value="1"/>
</dbReference>
<proteinExistence type="predicted"/>
<dbReference type="EMBL" id="OM396909">
    <property type="protein sequence ID" value="UOK09669.1"/>
    <property type="molecule type" value="Genomic_DNA"/>
</dbReference>
<keyword evidence="1" id="KW-0812">Transmembrane</keyword>
<keyword evidence="1" id="KW-0472">Membrane</keyword>
<protein>
    <submittedName>
        <fullName evidence="2">NADH dehydrogenase subunit 4L</fullName>
    </submittedName>
</protein>
<evidence type="ECO:0000256" key="1">
    <source>
        <dbReference type="SAM" id="Phobius"/>
    </source>
</evidence>
<name>A0A8T9JDB3_9ACAR</name>
<feature type="transmembrane region" description="Helical" evidence="1">
    <location>
        <begin position="52"/>
        <end position="78"/>
    </location>
</feature>
<dbReference type="AlphaFoldDB" id="A0A8T9JDB3"/>
<keyword evidence="1" id="KW-1133">Transmembrane helix</keyword>
<organism evidence="2">
    <name type="scientific">Pyemotes zhonghuajia</name>
    <dbReference type="NCBI Taxonomy" id="2749944"/>
    <lineage>
        <taxon>Eukaryota</taxon>
        <taxon>Metazoa</taxon>
        <taxon>Ecdysozoa</taxon>
        <taxon>Arthropoda</taxon>
        <taxon>Chelicerata</taxon>
        <taxon>Arachnida</taxon>
        <taxon>Acari</taxon>
        <taxon>Acariformes</taxon>
        <taxon>Trombidiformes</taxon>
        <taxon>Prostigmata</taxon>
        <taxon>Eleutherengona</taxon>
        <taxon>Heterostigmata</taxon>
        <taxon>Pyemotoidea</taxon>
        <taxon>Pyemotidae</taxon>
        <taxon>Pyemotes</taxon>
    </lineage>
</organism>
<keyword evidence="2" id="KW-0496">Mitochondrion</keyword>
<feature type="transmembrane region" description="Helical" evidence="1">
    <location>
        <begin position="21"/>
        <end position="46"/>
    </location>
</feature>